<accession>A0A1H0U7U2</accession>
<evidence type="ECO:0000313" key="4">
    <source>
        <dbReference type="Proteomes" id="UP000199077"/>
    </source>
</evidence>
<protein>
    <submittedName>
        <fullName evidence="3">Uncharacterized protein</fullName>
    </submittedName>
</protein>
<evidence type="ECO:0000256" key="1">
    <source>
        <dbReference type="SAM" id="MobiDB-lite"/>
    </source>
</evidence>
<dbReference type="STRING" id="443156.SAMN04489867_3180"/>
<dbReference type="AlphaFoldDB" id="A0A1H0U7U2"/>
<name>A0A1H0U7U2_9MICO</name>
<evidence type="ECO:0000313" key="3">
    <source>
        <dbReference type="EMBL" id="SDP62273.1"/>
    </source>
</evidence>
<reference evidence="4" key="1">
    <citation type="submission" date="2016-10" db="EMBL/GenBank/DDBJ databases">
        <authorList>
            <person name="Varghese N."/>
            <person name="Submissions S."/>
        </authorList>
    </citation>
    <scope>NUCLEOTIDE SEQUENCE [LARGE SCALE GENOMIC DNA]</scope>
    <source>
        <strain evidence="4">DSM 22329</strain>
    </source>
</reference>
<sequence length="130" mass="12855">MHALAVLVQVVVAGSYLDGSGKAMVVHGSVGLSAVFLAVAQLIAAVLFWRPGRGGLWPTGVAALLLAANGLEVGLGYTRSLAIHVPLGVAIVVVSLAFAAWALNSASRLVPTESDAGTPTTPGASTGAAA</sequence>
<keyword evidence="4" id="KW-1185">Reference proteome</keyword>
<feature type="transmembrane region" description="Helical" evidence="2">
    <location>
        <begin position="29"/>
        <end position="49"/>
    </location>
</feature>
<evidence type="ECO:0000256" key="2">
    <source>
        <dbReference type="SAM" id="Phobius"/>
    </source>
</evidence>
<feature type="transmembrane region" description="Helical" evidence="2">
    <location>
        <begin position="56"/>
        <end position="77"/>
    </location>
</feature>
<feature type="transmembrane region" description="Helical" evidence="2">
    <location>
        <begin position="83"/>
        <end position="103"/>
    </location>
</feature>
<gene>
    <name evidence="3" type="ORF">SAMN04489867_3180</name>
</gene>
<keyword evidence="2" id="KW-0472">Membrane</keyword>
<feature type="region of interest" description="Disordered" evidence="1">
    <location>
        <begin position="111"/>
        <end position="130"/>
    </location>
</feature>
<keyword evidence="2" id="KW-1133">Transmembrane helix</keyword>
<keyword evidence="2" id="KW-0812">Transmembrane</keyword>
<organism evidence="3 4">
    <name type="scientific">Pedococcus dokdonensis</name>
    <dbReference type="NCBI Taxonomy" id="443156"/>
    <lineage>
        <taxon>Bacteria</taxon>
        <taxon>Bacillati</taxon>
        <taxon>Actinomycetota</taxon>
        <taxon>Actinomycetes</taxon>
        <taxon>Micrococcales</taxon>
        <taxon>Intrasporangiaceae</taxon>
        <taxon>Pedococcus</taxon>
    </lineage>
</organism>
<proteinExistence type="predicted"/>
<feature type="compositionally biased region" description="Low complexity" evidence="1">
    <location>
        <begin position="116"/>
        <end position="130"/>
    </location>
</feature>
<dbReference type="Proteomes" id="UP000199077">
    <property type="component" value="Chromosome I"/>
</dbReference>
<dbReference type="EMBL" id="LT629711">
    <property type="protein sequence ID" value="SDP62273.1"/>
    <property type="molecule type" value="Genomic_DNA"/>
</dbReference>